<name>A0ABY9WUH2_9BACT</name>
<dbReference type="Proteomes" id="UP001611383">
    <property type="component" value="Chromosome"/>
</dbReference>
<keyword evidence="2" id="KW-1185">Reference proteome</keyword>
<gene>
    <name evidence="1" type="ORF">F0U60_24405</name>
</gene>
<proteinExistence type="predicted"/>
<sequence length="503" mass="55386">MSPTREHPPSHPTDPWAVPVPVSPAGFTALHASHARYAVQVDLGRIGSFGFSTRPEHEAELLYADLQTNADVNISHRLGSGRAGFYSGKYLKGVGRTLLAANWHHPTDRYHSSGHLFPSAAAREYLVSRYLEALGAGDALAPCEGLLLAPLPSEAERYVESSFPGRDLSQLAPADRRLQAISVKAAGFARLSNFAWAFSQWRGGAPSVVELFLRMARYLGDPTQPEVRPSDVTPEALAQRLEGAIERLVLHFERYFQAGVYWGSFHNNFTADGRFLDLETPIVFGGPFIGIVAARGKLPESVDLAGCRTFVGCEVLECLRQFRTFLAFLIDRLEWLGRNDWNGGELERRFLWDTAEALRARFPSSYWLHDVGALGEKLTGALTATLALPRKATVELSALVEAQCRVMLNLEPRHTGTVRLVPVEMPLANPEPTFQVVVGVPRFLEGLVGQTRAGRIFNEALSLVDGAENVATALHRLREAEKGVRRLVELTTAGRAARCDFLE</sequence>
<dbReference type="EMBL" id="CP043494">
    <property type="protein sequence ID" value="WNG46918.1"/>
    <property type="molecule type" value="Genomic_DNA"/>
</dbReference>
<protein>
    <submittedName>
        <fullName evidence="1">Uncharacterized protein</fullName>
    </submittedName>
</protein>
<evidence type="ECO:0000313" key="1">
    <source>
        <dbReference type="EMBL" id="WNG46918.1"/>
    </source>
</evidence>
<accession>A0ABY9WUH2</accession>
<evidence type="ECO:0000313" key="2">
    <source>
        <dbReference type="Proteomes" id="UP001611383"/>
    </source>
</evidence>
<organism evidence="1 2">
    <name type="scientific">Archangium minus</name>
    <dbReference type="NCBI Taxonomy" id="83450"/>
    <lineage>
        <taxon>Bacteria</taxon>
        <taxon>Pseudomonadati</taxon>
        <taxon>Myxococcota</taxon>
        <taxon>Myxococcia</taxon>
        <taxon>Myxococcales</taxon>
        <taxon>Cystobacterineae</taxon>
        <taxon>Archangiaceae</taxon>
        <taxon>Archangium</taxon>
    </lineage>
</organism>
<dbReference type="RefSeq" id="WP_395823793.1">
    <property type="nucleotide sequence ID" value="NZ_CP043494.1"/>
</dbReference>
<reference evidence="1 2" key="1">
    <citation type="submission" date="2019-08" db="EMBL/GenBank/DDBJ databases">
        <title>Archangium and Cystobacter genomes.</title>
        <authorList>
            <person name="Chen I.-C.K."/>
            <person name="Wielgoss S."/>
        </authorList>
    </citation>
    <scope>NUCLEOTIDE SEQUENCE [LARGE SCALE GENOMIC DNA]</scope>
    <source>
        <strain evidence="1 2">Cbm 6</strain>
    </source>
</reference>